<dbReference type="PROSITE" id="PS51257">
    <property type="entry name" value="PROKAR_LIPOPROTEIN"/>
    <property type="match status" value="1"/>
</dbReference>
<feature type="transmembrane region" description="Helical" evidence="1">
    <location>
        <begin position="12"/>
        <end position="36"/>
    </location>
</feature>
<evidence type="ECO:0000256" key="1">
    <source>
        <dbReference type="SAM" id="Phobius"/>
    </source>
</evidence>
<sequence>MLKRQAGRLMDINEIIITGAIGLTCVVSACYSTYIIGYNKGVSATQKAVTRLIEDEIKEIDTKKGEITFK</sequence>
<dbReference type="EMBL" id="KY888882">
    <property type="protein sequence ID" value="ARQ95187.1"/>
    <property type="molecule type" value="Genomic_DNA"/>
</dbReference>
<keyword evidence="1" id="KW-0472">Membrane</keyword>
<accession>A0A1X9SGR7</accession>
<dbReference type="Proteomes" id="UP000222741">
    <property type="component" value="Segment"/>
</dbReference>
<keyword evidence="1" id="KW-0812">Transmembrane</keyword>
<reference evidence="3" key="1">
    <citation type="submission" date="2017-04" db="EMBL/GenBank/DDBJ databases">
        <authorList>
            <person name="Abille Z."/>
            <person name="Afsharjavan R."/>
            <person name="Alms C.E."/>
            <person name="Anil A."/>
            <person name="Azuma E.A."/>
            <person name="Boateng D."/>
            <person name="Bowden K.V."/>
            <person name="Bui Q."/>
            <person name="Callaghan K.D."/>
            <person name="Canova P.N."/>
            <person name="Carter A.-G.V."/>
            <person name="Carty B."/>
            <person name="Choudhary A."/>
            <person name="Chugh K."/>
            <person name="Clark C.B."/>
            <person name="Clark J."/>
            <person name="Cortez R."/>
            <person name="Dalwadi R.M."/>
            <person name="Daou G."/>
            <person name="Das M."/>
            <person name="Dasari S."/>
            <person name="Davis E.H."/>
            <person name="Defreitas N."/>
            <person name="Demirji J."/>
            <person name="Endres C."/>
            <person name="Fakhar S."/>
            <person name="Feeley N."/>
            <person name="Flores D.C."/>
            <person name="Fowler A.R."/>
            <person name="George T."/>
            <person name="Greis H.L."/>
            <person name="Groleau D.L."/>
            <person name="Gulati J.K."/>
            <person name="Guzman W."/>
            <person name="Hallworth A.N."/>
            <person name="Hariri A."/>
            <person name="Haya V.N."/>
            <person name="Hoffman A.K."/>
            <person name="Horne B."/>
            <person name="Howard T."/>
            <person name="Iglesia A.J."/>
            <person name="Ijezie O.D."/>
            <person name="Incognito N.A."/>
            <person name="Inen J.A."/>
            <person name="Jaiswal A."/>
            <person name="Jezek R.A."/>
            <person name="Kawa A.C."/>
            <person name="Khan F."/>
            <person name="Khin A.C."/>
            <person name="Knapo J."/>
            <person name="Kong A.S."/>
            <person name="Le B.Q."/>
            <person name="Le Q.M."/>
            <person name="Le T.-H.M."/>
            <person name="Lee M."/>
            <person name="Lockwood J.L."/>
            <person name="Loto-Rojas G.S."/>
            <person name="Mantzavinos A."/>
            <person name="Martinez D.R."/>
            <person name="Meadows A.R."/>
            <person name="Mehr S."/>
            <person name="Mellon M.N."/>
            <person name="Memon S."/>
            <person name="Miller B."/>
            <person name="Min S."/>
            <person name="Mitchell L.M."/>
            <person name="Mohamed I.R."/>
            <person name="Mohammed F.O."/>
            <person name="More S."/>
            <person name="Muntaha S."/>
            <person name="Nadeem I."/>
            <person name="Ndjeumen-Njinguet A.S."/>
            <person name="Ng P."/>
            <person name="Ngu V.E."/>
            <person name="Nguyen B.N."/>
            <person name="OHern C.T."/>
            <person name="Oboh U.S."/>
            <person name="Pagano C.W."/>
            <person name="Panakal P.R."/>
            <person name="Park D.A."/>
            <person name="Parsana D."/>
            <person name="Patel P."/>
            <person name="Patel V.S."/>
            <person name="Patwardhan V.M."/>
            <person name="Pawar S.D."/>
            <person name="Payne V.R."/>
            <person name="Petricel I.M."/>
            <person name="Phillips C."/>
            <person name="Puglisi K.M."/>
            <person name="Ramaprasad G."/>
            <person name="Raza A.S."/>
            <person name="Rivera-Oven A.G."/>
            <person name="Robins E."/>
            <person name="Roeun D.C."/>
            <person name="Rostovtseva N."/>
            <person name="Sadat M."/>
            <person name="Seas A."/>
            <person name="So E.J."/>
            <person name="Sogbesan C."/>
            <person name="Strumsky L.A."/>
            <person name="Sun J.L."/>
            <person name="Sutherland H.J."/>
            <person name="Tchakounte I."/>
            <person name="Tewell J.R."/>
            <person name="Thapa D.J."/>
            <person name="Tkach Y."/>
            <person name="Tran C.D."/>
            <person name="Tran V."/>
            <person name="Vithayathil T."/>
            <person name="Vivekanandan A."/>
            <person name="Wang S.R."/>
            <person name="White E."/>
            <person name="Yang A.L."/>
            <person name="Ye D.T."/>
            <person name="Yirenkyi M."/>
            <person name="Zarb J.S."/>
            <person name="Zhang S."/>
            <person name="Zhou M.T."/>
            <person name="Cao A."/>
            <person name="Nguyen K.M."/>
            <person name="Patel K."/>
            <person name="Patel P."/>
            <person name="Pennington E."/>
            <person name="Sendze O."/>
            <person name="Zahangir S."/>
            <person name="Correa-Mendez M."/>
            <person name="Fabian M.F."/>
            <person name="Liu S."/>
            <person name="Jethmalani Y."/>
            <person name="Nunn R."/>
            <person name="Prakash A."/>
            <person name="Louise T."/>
            <person name="Russell D.A."/>
            <person name="Hatfull G.F."/>
            <person name="Erill I."/>
            <person name="Caruso S.M."/>
        </authorList>
    </citation>
    <scope>NUCLEOTIDE SEQUENCE [LARGE SCALE GENOMIC DNA]</scope>
</reference>
<evidence type="ECO:0000313" key="3">
    <source>
        <dbReference type="Proteomes" id="UP000222741"/>
    </source>
</evidence>
<evidence type="ECO:0000313" key="2">
    <source>
        <dbReference type="EMBL" id="ARQ95187.1"/>
    </source>
</evidence>
<gene>
    <name evidence="2" type="ORF">FLAPJACK_274</name>
</gene>
<proteinExistence type="predicted"/>
<name>A0A1X9SGR7_9CAUD</name>
<organism evidence="2 3">
    <name type="scientific">Bacillus phage Flapjack</name>
    <dbReference type="NCBI Taxonomy" id="1983465"/>
    <lineage>
        <taxon>Viruses</taxon>
        <taxon>Duplodnaviria</taxon>
        <taxon>Heunggongvirae</taxon>
        <taxon>Uroviricota</taxon>
        <taxon>Caudoviricetes</taxon>
        <taxon>Herelleviridae</taxon>
        <taxon>Bastillevirinae</taxon>
        <taxon>Bequatrovirus</taxon>
        <taxon>Bequatrovirus spock</taxon>
    </lineage>
</organism>
<protein>
    <submittedName>
        <fullName evidence="2">Uncharacterized protein</fullName>
    </submittedName>
</protein>
<keyword evidence="1" id="KW-1133">Transmembrane helix</keyword>